<name>X0T0E3_9ZZZZ</name>
<feature type="non-terminal residue" evidence="6">
    <location>
        <position position="1"/>
    </location>
</feature>
<organism evidence="6">
    <name type="scientific">marine sediment metagenome</name>
    <dbReference type="NCBI Taxonomy" id="412755"/>
    <lineage>
        <taxon>unclassified sequences</taxon>
        <taxon>metagenomes</taxon>
        <taxon>ecological metagenomes</taxon>
    </lineage>
</organism>
<feature type="domain" description="Glycoside hydrolase family 20 catalytic" evidence="5">
    <location>
        <begin position="2"/>
        <end position="156"/>
    </location>
</feature>
<sequence>EYMRAHNISTPHHLQAHFLQRVNRLIRKRGRMMIGWDEILYGGLPEGATVMAWRGHKKVLEAGAAGAPIVVANGDALYLDHWQGPKLPDEQVKGDGTVVTLEEMYRYHPLAGLSAKQQNRVVGMQGQMWTHVARETREIHLQVFPRLLAIAESAWLPEGEKNFVDFNRRIGRHSARLTALGVSYWVDRSVSTASLNRTRVVIKRGGR</sequence>
<dbReference type="GO" id="GO:0016020">
    <property type="term" value="C:membrane"/>
    <property type="evidence" value="ECO:0007669"/>
    <property type="project" value="TreeGrafter"/>
</dbReference>
<dbReference type="InterPro" id="IPR017853">
    <property type="entry name" value="GH"/>
</dbReference>
<comment type="caution">
    <text evidence="6">The sequence shown here is derived from an EMBL/GenBank/DDBJ whole genome shotgun (WGS) entry which is preliminary data.</text>
</comment>
<dbReference type="AlphaFoldDB" id="X0T0E3"/>
<accession>X0T0E3</accession>
<dbReference type="EC" id="3.2.1.52" evidence="3"/>
<reference evidence="6" key="1">
    <citation type="journal article" date="2014" name="Front. Microbiol.">
        <title>High frequency of phylogenetically diverse reductive dehalogenase-homologous genes in deep subseafloor sedimentary metagenomes.</title>
        <authorList>
            <person name="Kawai M."/>
            <person name="Futagami T."/>
            <person name="Toyoda A."/>
            <person name="Takaki Y."/>
            <person name="Nishi S."/>
            <person name="Hori S."/>
            <person name="Arai W."/>
            <person name="Tsubouchi T."/>
            <person name="Morono Y."/>
            <person name="Uchiyama I."/>
            <person name="Ito T."/>
            <person name="Fujiyama A."/>
            <person name="Inagaki F."/>
            <person name="Takami H."/>
        </authorList>
    </citation>
    <scope>NUCLEOTIDE SEQUENCE</scope>
    <source>
        <strain evidence="6">Expedition CK06-06</strain>
    </source>
</reference>
<dbReference type="PANTHER" id="PTHR22600">
    <property type="entry name" value="BETA-HEXOSAMINIDASE"/>
    <property type="match status" value="1"/>
</dbReference>
<evidence type="ECO:0000256" key="1">
    <source>
        <dbReference type="ARBA" id="ARBA00001231"/>
    </source>
</evidence>
<proteinExistence type="inferred from homology"/>
<keyword evidence="4" id="KW-0378">Hydrolase</keyword>
<gene>
    <name evidence="6" type="ORF">S01H1_16329</name>
</gene>
<dbReference type="GO" id="GO:0030203">
    <property type="term" value="P:glycosaminoglycan metabolic process"/>
    <property type="evidence" value="ECO:0007669"/>
    <property type="project" value="TreeGrafter"/>
</dbReference>
<evidence type="ECO:0000256" key="3">
    <source>
        <dbReference type="ARBA" id="ARBA00012663"/>
    </source>
</evidence>
<dbReference type="GO" id="GO:0005975">
    <property type="term" value="P:carbohydrate metabolic process"/>
    <property type="evidence" value="ECO:0007669"/>
    <property type="project" value="InterPro"/>
</dbReference>
<evidence type="ECO:0000313" key="6">
    <source>
        <dbReference type="EMBL" id="GAF80856.1"/>
    </source>
</evidence>
<protein>
    <recommendedName>
        <fullName evidence="3">beta-N-acetylhexosaminidase</fullName>
        <ecNumber evidence="3">3.2.1.52</ecNumber>
    </recommendedName>
</protein>
<dbReference type="SUPFAM" id="SSF51445">
    <property type="entry name" value="(Trans)glycosidases"/>
    <property type="match status" value="1"/>
</dbReference>
<dbReference type="GO" id="GO:0004563">
    <property type="term" value="F:beta-N-acetylhexosaminidase activity"/>
    <property type="evidence" value="ECO:0007669"/>
    <property type="project" value="UniProtKB-EC"/>
</dbReference>
<dbReference type="PANTHER" id="PTHR22600:SF57">
    <property type="entry name" value="BETA-N-ACETYLHEXOSAMINIDASE"/>
    <property type="match status" value="1"/>
</dbReference>
<evidence type="ECO:0000259" key="5">
    <source>
        <dbReference type="Pfam" id="PF00728"/>
    </source>
</evidence>
<dbReference type="InterPro" id="IPR015883">
    <property type="entry name" value="Glyco_hydro_20_cat"/>
</dbReference>
<dbReference type="Pfam" id="PF00728">
    <property type="entry name" value="Glyco_hydro_20"/>
    <property type="match status" value="1"/>
</dbReference>
<dbReference type="Gene3D" id="3.20.20.80">
    <property type="entry name" value="Glycosidases"/>
    <property type="match status" value="1"/>
</dbReference>
<dbReference type="InterPro" id="IPR025705">
    <property type="entry name" value="Beta_hexosaminidase_sua/sub"/>
</dbReference>
<dbReference type="EMBL" id="BARS01008580">
    <property type="protein sequence ID" value="GAF80856.1"/>
    <property type="molecule type" value="Genomic_DNA"/>
</dbReference>
<comment type="catalytic activity">
    <reaction evidence="1">
        <text>Hydrolysis of terminal non-reducing N-acetyl-D-hexosamine residues in N-acetyl-beta-D-hexosaminides.</text>
        <dbReference type="EC" id="3.2.1.52"/>
    </reaction>
</comment>
<evidence type="ECO:0000256" key="4">
    <source>
        <dbReference type="ARBA" id="ARBA00022801"/>
    </source>
</evidence>
<evidence type="ECO:0000256" key="2">
    <source>
        <dbReference type="ARBA" id="ARBA00006285"/>
    </source>
</evidence>
<comment type="similarity">
    <text evidence="2">Belongs to the glycosyl hydrolase 20 family.</text>
</comment>